<accession>X0V509</accession>
<protein>
    <submittedName>
        <fullName evidence="1">Uncharacterized protein</fullName>
    </submittedName>
</protein>
<evidence type="ECO:0000313" key="1">
    <source>
        <dbReference type="EMBL" id="GAG13279.1"/>
    </source>
</evidence>
<gene>
    <name evidence="1" type="ORF">S01H1_35746</name>
</gene>
<dbReference type="AlphaFoldDB" id="X0V509"/>
<proteinExistence type="predicted"/>
<organism evidence="1">
    <name type="scientific">marine sediment metagenome</name>
    <dbReference type="NCBI Taxonomy" id="412755"/>
    <lineage>
        <taxon>unclassified sequences</taxon>
        <taxon>metagenomes</taxon>
        <taxon>ecological metagenomes</taxon>
    </lineage>
</organism>
<sequence>IQDAEGDVWVSTKYDVAVRFIFTWQGKDEDGVAVEGRWESDVTDINEPIKIEAPEGVAAAGLPDDIPMIDGARDVNAMMGIVTFIVDKPVKDVTAYYKSAMPKNGWTFDEGGSMEFMLGFTKGDRMANFMLSEEGATTQVTIMVNEE</sequence>
<name>X0V509_9ZZZZ</name>
<comment type="caution">
    <text evidence="1">The sequence shown here is derived from an EMBL/GenBank/DDBJ whole genome shotgun (WGS) entry which is preliminary data.</text>
</comment>
<feature type="non-terminal residue" evidence="1">
    <location>
        <position position="1"/>
    </location>
</feature>
<reference evidence="1" key="1">
    <citation type="journal article" date="2014" name="Front. Microbiol.">
        <title>High frequency of phylogenetically diverse reductive dehalogenase-homologous genes in deep subseafloor sedimentary metagenomes.</title>
        <authorList>
            <person name="Kawai M."/>
            <person name="Futagami T."/>
            <person name="Toyoda A."/>
            <person name="Takaki Y."/>
            <person name="Nishi S."/>
            <person name="Hori S."/>
            <person name="Arai W."/>
            <person name="Tsubouchi T."/>
            <person name="Morono Y."/>
            <person name="Uchiyama I."/>
            <person name="Ito T."/>
            <person name="Fujiyama A."/>
            <person name="Inagaki F."/>
            <person name="Takami H."/>
        </authorList>
    </citation>
    <scope>NUCLEOTIDE SEQUENCE</scope>
    <source>
        <strain evidence="1">Expedition CK06-06</strain>
    </source>
</reference>
<dbReference type="EMBL" id="BARS01022348">
    <property type="protein sequence ID" value="GAG13279.1"/>
    <property type="molecule type" value="Genomic_DNA"/>
</dbReference>